<dbReference type="SUPFAM" id="SSF158230">
    <property type="entry name" value="PRP4-like"/>
    <property type="match status" value="1"/>
</dbReference>
<dbReference type="InterPro" id="IPR036285">
    <property type="entry name" value="PRP4-like_sf"/>
</dbReference>
<dbReference type="Gene3D" id="1.20.940.10">
    <property type="entry name" value="Functional domain of the splicing factor Prp18"/>
    <property type="match status" value="1"/>
</dbReference>
<dbReference type="EMBL" id="JABSNW010000007">
    <property type="protein sequence ID" value="KAL2885600.1"/>
    <property type="molecule type" value="Genomic_DNA"/>
</dbReference>
<dbReference type="Pfam" id="PF08799">
    <property type="entry name" value="PRP4"/>
    <property type="match status" value="1"/>
</dbReference>
<keyword evidence="7" id="KW-0539">Nucleus</keyword>
<accession>A0ABR4MBE7</accession>
<evidence type="ECO:0000256" key="7">
    <source>
        <dbReference type="ARBA" id="ARBA00023242"/>
    </source>
</evidence>
<dbReference type="InterPro" id="IPR039979">
    <property type="entry name" value="PRPF18"/>
</dbReference>
<dbReference type="PANTHER" id="PTHR13007:SF19">
    <property type="entry name" value="PRE-MRNA-SPLICING FACTOR 18"/>
    <property type="match status" value="1"/>
</dbReference>
<name>A0ABR4MBE7_9PEZI</name>
<comment type="caution">
    <text evidence="11">The sequence shown here is derived from an EMBL/GenBank/DDBJ whole genome shotgun (WGS) entry which is preliminary data.</text>
</comment>
<dbReference type="InterPro" id="IPR014906">
    <property type="entry name" value="PRP4-like"/>
</dbReference>
<evidence type="ECO:0000256" key="5">
    <source>
        <dbReference type="ARBA" id="ARBA00022728"/>
    </source>
</evidence>
<keyword evidence="5" id="KW-0747">Spliceosome</keyword>
<comment type="subcellular location">
    <subcellularLocation>
        <location evidence="1">Nucleus</location>
    </subcellularLocation>
</comment>
<evidence type="ECO:0000256" key="2">
    <source>
        <dbReference type="ARBA" id="ARBA00008137"/>
    </source>
</evidence>
<evidence type="ECO:0000256" key="6">
    <source>
        <dbReference type="ARBA" id="ARBA00023187"/>
    </source>
</evidence>
<dbReference type="RefSeq" id="XP_070856780.1">
    <property type="nucleotide sequence ID" value="XM_071004934.1"/>
</dbReference>
<feature type="domain" description="Prp18" evidence="9">
    <location>
        <begin position="200"/>
        <end position="327"/>
    </location>
</feature>
<dbReference type="Pfam" id="PF02840">
    <property type="entry name" value="Prp18"/>
    <property type="match status" value="1"/>
</dbReference>
<keyword evidence="4" id="KW-0507">mRNA processing</keyword>
<evidence type="ECO:0000259" key="9">
    <source>
        <dbReference type="Pfam" id="PF02840"/>
    </source>
</evidence>
<keyword evidence="6" id="KW-0508">mRNA splicing</keyword>
<dbReference type="Proteomes" id="UP001610728">
    <property type="component" value="Unassembled WGS sequence"/>
</dbReference>
<feature type="region of interest" description="Disordered" evidence="8">
    <location>
        <begin position="43"/>
        <end position="124"/>
    </location>
</feature>
<evidence type="ECO:0000259" key="10">
    <source>
        <dbReference type="Pfam" id="PF08799"/>
    </source>
</evidence>
<feature type="domain" description="Pre-mRNA processing factor 4 (PRP4)-like" evidence="10">
    <location>
        <begin position="132"/>
        <end position="157"/>
    </location>
</feature>
<feature type="compositionally biased region" description="Basic and acidic residues" evidence="8">
    <location>
        <begin position="10"/>
        <end position="22"/>
    </location>
</feature>
<dbReference type="InterPro" id="IPR004098">
    <property type="entry name" value="Prp18"/>
</dbReference>
<protein>
    <recommendedName>
        <fullName evidence="3">Pre-mRNA-splicing factor 18</fullName>
    </recommendedName>
</protein>
<dbReference type="GeneID" id="98120167"/>
<proteinExistence type="inferred from homology"/>
<evidence type="ECO:0000256" key="3">
    <source>
        <dbReference type="ARBA" id="ARBA00018242"/>
    </source>
</evidence>
<feature type="compositionally biased region" description="Basic and acidic residues" evidence="8">
    <location>
        <begin position="47"/>
        <end position="86"/>
    </location>
</feature>
<feature type="compositionally biased region" description="Basic and acidic residues" evidence="8">
    <location>
        <begin position="102"/>
        <end position="118"/>
    </location>
</feature>
<evidence type="ECO:0000256" key="8">
    <source>
        <dbReference type="SAM" id="MobiDB-lite"/>
    </source>
</evidence>
<evidence type="ECO:0000313" key="11">
    <source>
        <dbReference type="EMBL" id="KAL2885600.1"/>
    </source>
</evidence>
<organism evidence="11 12">
    <name type="scientific">Ceratocystis lukuohia</name>
    <dbReference type="NCBI Taxonomy" id="2019550"/>
    <lineage>
        <taxon>Eukaryota</taxon>
        <taxon>Fungi</taxon>
        <taxon>Dikarya</taxon>
        <taxon>Ascomycota</taxon>
        <taxon>Pezizomycotina</taxon>
        <taxon>Sordariomycetes</taxon>
        <taxon>Hypocreomycetidae</taxon>
        <taxon>Microascales</taxon>
        <taxon>Ceratocystidaceae</taxon>
        <taxon>Ceratocystis</taxon>
    </lineage>
</organism>
<dbReference type="PANTHER" id="PTHR13007">
    <property type="entry name" value="PRE-MRNA SPLICING FACTOR-RELATED"/>
    <property type="match status" value="1"/>
</dbReference>
<evidence type="ECO:0000256" key="4">
    <source>
        <dbReference type="ARBA" id="ARBA00022664"/>
    </source>
</evidence>
<feature type="region of interest" description="Disordered" evidence="8">
    <location>
        <begin position="1"/>
        <end position="22"/>
    </location>
</feature>
<dbReference type="Gene3D" id="4.10.280.110">
    <property type="entry name" value="Pre-mRNA processing factor 4 domain"/>
    <property type="match status" value="1"/>
</dbReference>
<sequence>MDFASLMSKELAKAKPEKSKKYVKKAELEAERVAAYKAEQAAAAQARAEKENAKRKFEEEEAEEKRLREEKRQRLAEQSRQAREEREAEEEAARRKRLGLPELKKVDDAEAESRKAQEDGVDDVAEEELAPRLRELGHPVRLFGESHWQRVRRYHRLATVVTDGPIPTTLQPVEEKDMRLDGSVPQDKAGRKYLFRQLASYFSMVLVEYQRAMERERVDTSASRAAYNTMERCREDMKPLFRKFEKDDIEDSVLEPIVEIVKAAQERRYVDANDGYLRLSIGKAAWPIGVTMVGIHERSAREKLHNGEKGHVMGDEVTRKYLQSIKRYQPRIVLLGEQTQEQGRGEHGELSKKRLNYEPAVWGLLTAHRPFAFLSLSRLIHVRPDTAALASMYHQDKPDSSQALTRLQTRGNEDTRMRGAAAGGEEGGADPLPLLYALGGRSLPRRTLQKGCPRACSFDASRDFDYIPDLLILVLILILYEY</sequence>
<evidence type="ECO:0000313" key="12">
    <source>
        <dbReference type="Proteomes" id="UP001610728"/>
    </source>
</evidence>
<dbReference type="SUPFAM" id="SSF47938">
    <property type="entry name" value="Functional domain of the splicing factor Prp18"/>
    <property type="match status" value="1"/>
</dbReference>
<evidence type="ECO:0000256" key="1">
    <source>
        <dbReference type="ARBA" id="ARBA00004123"/>
    </source>
</evidence>
<keyword evidence="12" id="KW-1185">Reference proteome</keyword>
<gene>
    <name evidence="11" type="ORF">HOO65_070062</name>
</gene>
<comment type="similarity">
    <text evidence="2">Belongs to the PRP18 family.</text>
</comment>
<reference evidence="11 12" key="1">
    <citation type="submission" date="2020-05" db="EMBL/GenBank/DDBJ databases">
        <title>Ceratocystis lukuohia genome.</title>
        <authorList>
            <person name="Harrington T.C."/>
            <person name="Kim K."/>
            <person name="Mayers C.G."/>
        </authorList>
    </citation>
    <scope>NUCLEOTIDE SEQUENCE [LARGE SCALE GENOMIC DNA]</scope>
    <source>
        <strain evidence="11 12">C4212</strain>
    </source>
</reference>